<name>C5C005_BEUC1</name>
<dbReference type="InterPro" id="IPR041698">
    <property type="entry name" value="Methyltransf_25"/>
</dbReference>
<dbReference type="SUPFAM" id="SSF53335">
    <property type="entry name" value="S-adenosyl-L-methionine-dependent methyltransferases"/>
    <property type="match status" value="1"/>
</dbReference>
<keyword evidence="2" id="KW-0808">Transferase</keyword>
<protein>
    <submittedName>
        <fullName evidence="2">Methyltransferase type 11</fullName>
    </submittedName>
</protein>
<evidence type="ECO:0000259" key="1">
    <source>
        <dbReference type="Pfam" id="PF13649"/>
    </source>
</evidence>
<keyword evidence="3" id="KW-1185">Reference proteome</keyword>
<keyword evidence="2" id="KW-0489">Methyltransferase</keyword>
<dbReference type="AlphaFoldDB" id="C5C005"/>
<dbReference type="GO" id="GO:0032259">
    <property type="term" value="P:methylation"/>
    <property type="evidence" value="ECO:0007669"/>
    <property type="project" value="UniProtKB-KW"/>
</dbReference>
<sequence>MDIAPVSALALYEEALHGATVHAVHAVHAVRDPGPRLLDVPAWTGALTGADESLLERCEGPVIDIGCGPGRLAAALTGRGVPCLGIDISRRAVARARARGASALLRAVERRLPGEGRWGTALLADGNIGIGGDPEALLRRCADLVRPAGLVLVEADPDPTLDVRGPLVLEAADGRRSHPVPWARLGATGIGSRAGAAGLRVVEVWTHDARTFLSLGRDRQRADDAGR</sequence>
<dbReference type="Pfam" id="PF13649">
    <property type="entry name" value="Methyltransf_25"/>
    <property type="match status" value="1"/>
</dbReference>
<gene>
    <name evidence="2" type="ordered locus">Bcav_3091</name>
</gene>
<dbReference type="OrthoDB" id="4484556at2"/>
<dbReference type="HOGENOM" id="CLU_071058_1_1_11"/>
<dbReference type="RefSeq" id="WP_015883575.1">
    <property type="nucleotide sequence ID" value="NC_012669.1"/>
</dbReference>
<dbReference type="Proteomes" id="UP000007962">
    <property type="component" value="Chromosome"/>
</dbReference>
<reference evidence="2 3" key="1">
    <citation type="journal article" date="2009" name="Stand. Genomic Sci.">
        <title>Complete genome sequence of Beutenbergia cavernae type strain (HKI 0122).</title>
        <authorList>
            <person name="Land M."/>
            <person name="Pukall R."/>
            <person name="Abt B."/>
            <person name="Goker M."/>
            <person name="Rohde M."/>
            <person name="Glavina Del Rio T."/>
            <person name="Tice H."/>
            <person name="Copeland A."/>
            <person name="Cheng J.F."/>
            <person name="Lucas S."/>
            <person name="Chen F."/>
            <person name="Nolan M."/>
            <person name="Bruce D."/>
            <person name="Goodwin L."/>
            <person name="Pitluck S."/>
            <person name="Ivanova N."/>
            <person name="Mavromatis K."/>
            <person name="Ovchinnikova G."/>
            <person name="Pati A."/>
            <person name="Chen A."/>
            <person name="Palaniappan K."/>
            <person name="Hauser L."/>
            <person name="Chang Y.J."/>
            <person name="Jefferies C.C."/>
            <person name="Saunders E."/>
            <person name="Brettin T."/>
            <person name="Detter J.C."/>
            <person name="Han C."/>
            <person name="Chain P."/>
            <person name="Bristow J."/>
            <person name="Eisen J.A."/>
            <person name="Markowitz V."/>
            <person name="Hugenholtz P."/>
            <person name="Kyrpides N.C."/>
            <person name="Klenk H.P."/>
            <person name="Lapidus A."/>
        </authorList>
    </citation>
    <scope>NUCLEOTIDE SEQUENCE [LARGE SCALE GENOMIC DNA]</scope>
    <source>
        <strain evidence="3">ATCC BAA-8 / DSM 12333 / NBRC 16432</strain>
    </source>
</reference>
<dbReference type="Gene3D" id="3.40.50.150">
    <property type="entry name" value="Vaccinia Virus protein VP39"/>
    <property type="match status" value="1"/>
</dbReference>
<evidence type="ECO:0000313" key="2">
    <source>
        <dbReference type="EMBL" id="ACQ81335.1"/>
    </source>
</evidence>
<accession>C5C005</accession>
<dbReference type="eggNOG" id="COG0500">
    <property type="taxonomic scope" value="Bacteria"/>
</dbReference>
<dbReference type="KEGG" id="bcv:Bcav_3091"/>
<feature type="domain" description="Methyltransferase" evidence="1">
    <location>
        <begin position="62"/>
        <end position="149"/>
    </location>
</feature>
<proteinExistence type="predicted"/>
<organism evidence="2 3">
    <name type="scientific">Beutenbergia cavernae (strain ATCC BAA-8 / DSM 12333 / CCUG 43141 / JCM 11478 / NBRC 16432 / NCIMB 13614 / HKI 0122)</name>
    <dbReference type="NCBI Taxonomy" id="471853"/>
    <lineage>
        <taxon>Bacteria</taxon>
        <taxon>Bacillati</taxon>
        <taxon>Actinomycetota</taxon>
        <taxon>Actinomycetes</taxon>
        <taxon>Micrococcales</taxon>
        <taxon>Beutenbergiaceae</taxon>
        <taxon>Beutenbergia</taxon>
    </lineage>
</organism>
<dbReference type="STRING" id="471853.Bcav_3091"/>
<dbReference type="EMBL" id="CP001618">
    <property type="protein sequence ID" value="ACQ81335.1"/>
    <property type="molecule type" value="Genomic_DNA"/>
</dbReference>
<dbReference type="InterPro" id="IPR029063">
    <property type="entry name" value="SAM-dependent_MTases_sf"/>
</dbReference>
<evidence type="ECO:0000313" key="3">
    <source>
        <dbReference type="Proteomes" id="UP000007962"/>
    </source>
</evidence>
<dbReference type="GO" id="GO:0008168">
    <property type="term" value="F:methyltransferase activity"/>
    <property type="evidence" value="ECO:0007669"/>
    <property type="project" value="UniProtKB-KW"/>
</dbReference>